<dbReference type="GO" id="GO:0003700">
    <property type="term" value="F:DNA-binding transcription factor activity"/>
    <property type="evidence" value="ECO:0007669"/>
    <property type="project" value="TreeGrafter"/>
</dbReference>
<comment type="function">
    <text evidence="5">May be an activator protein for the gylABX operon.</text>
</comment>
<dbReference type="InterPro" id="IPR014757">
    <property type="entry name" value="Tscrpt_reg_IclR_C"/>
</dbReference>
<dbReference type="Gene3D" id="1.10.10.10">
    <property type="entry name" value="Winged helix-like DNA-binding domain superfamily/Winged helix DNA-binding domain"/>
    <property type="match status" value="1"/>
</dbReference>
<dbReference type="PROSITE" id="PS51077">
    <property type="entry name" value="HTH_ICLR"/>
    <property type="match status" value="1"/>
</dbReference>
<dbReference type="InterPro" id="IPR036390">
    <property type="entry name" value="WH_DNA-bd_sf"/>
</dbReference>
<dbReference type="GO" id="GO:0006071">
    <property type="term" value="P:glycerol metabolic process"/>
    <property type="evidence" value="ECO:0007669"/>
    <property type="project" value="UniProtKB-KW"/>
</dbReference>
<dbReference type="CDD" id="cd00090">
    <property type="entry name" value="HTH_ARSR"/>
    <property type="match status" value="1"/>
</dbReference>
<dbReference type="SMART" id="SM00346">
    <property type="entry name" value="HTH_ICLR"/>
    <property type="match status" value="1"/>
</dbReference>
<evidence type="ECO:0000259" key="8">
    <source>
        <dbReference type="PROSITE" id="PS51078"/>
    </source>
</evidence>
<dbReference type="PANTHER" id="PTHR30136:SF35">
    <property type="entry name" value="HTH-TYPE TRANSCRIPTIONAL REGULATOR RV1719"/>
    <property type="match status" value="1"/>
</dbReference>
<dbReference type="GO" id="GO:0045892">
    <property type="term" value="P:negative regulation of DNA-templated transcription"/>
    <property type="evidence" value="ECO:0007669"/>
    <property type="project" value="TreeGrafter"/>
</dbReference>
<dbReference type="SUPFAM" id="SSF46785">
    <property type="entry name" value="Winged helix' DNA-binding domain"/>
    <property type="match status" value="1"/>
</dbReference>
<dbReference type="Pfam" id="PF01614">
    <property type="entry name" value="IclR_C"/>
    <property type="match status" value="1"/>
</dbReference>
<evidence type="ECO:0000259" key="7">
    <source>
        <dbReference type="PROSITE" id="PS51077"/>
    </source>
</evidence>
<keyword evidence="10" id="KW-1185">Reference proteome</keyword>
<evidence type="ECO:0000256" key="5">
    <source>
        <dbReference type="ARBA" id="ARBA00058938"/>
    </source>
</evidence>
<dbReference type="InterPro" id="IPR050707">
    <property type="entry name" value="HTH_MetabolicPath_Reg"/>
</dbReference>
<gene>
    <name evidence="9" type="ORF">FM101_04870</name>
</gene>
<dbReference type="InterPro" id="IPR011991">
    <property type="entry name" value="ArsR-like_HTH"/>
</dbReference>
<dbReference type="InterPro" id="IPR005471">
    <property type="entry name" value="Tscrpt_reg_IclR_N"/>
</dbReference>
<dbReference type="SUPFAM" id="SSF55781">
    <property type="entry name" value="GAF domain-like"/>
    <property type="match status" value="1"/>
</dbReference>
<proteinExistence type="predicted"/>
<dbReference type="PROSITE" id="PS51078">
    <property type="entry name" value="ICLR_ED"/>
    <property type="match status" value="1"/>
</dbReference>
<evidence type="ECO:0000313" key="10">
    <source>
        <dbReference type="Proteomes" id="UP000195913"/>
    </source>
</evidence>
<dbReference type="FunFam" id="1.10.10.10:FF:000056">
    <property type="entry name" value="IclR family transcriptional regulator"/>
    <property type="match status" value="1"/>
</dbReference>
<feature type="domain" description="HTH iclR-type" evidence="7">
    <location>
        <begin position="15"/>
        <end position="77"/>
    </location>
</feature>
<dbReference type="AlphaFoldDB" id="A0A1R4FNJ0"/>
<evidence type="ECO:0000313" key="9">
    <source>
        <dbReference type="EMBL" id="SJM57312.1"/>
    </source>
</evidence>
<keyword evidence="1" id="KW-0319">Glycerol metabolism</keyword>
<dbReference type="EMBL" id="FUHW01000020">
    <property type="protein sequence ID" value="SJM57312.1"/>
    <property type="molecule type" value="Genomic_DNA"/>
</dbReference>
<organism evidence="9 10">
    <name type="scientific">Arthrobacter rhombi</name>
    <dbReference type="NCBI Taxonomy" id="71253"/>
    <lineage>
        <taxon>Bacteria</taxon>
        <taxon>Bacillati</taxon>
        <taxon>Actinomycetota</taxon>
        <taxon>Actinomycetes</taxon>
        <taxon>Micrococcales</taxon>
        <taxon>Micrococcaceae</taxon>
        <taxon>Arthrobacter</taxon>
    </lineage>
</organism>
<name>A0A1R4FNJ0_9MICC</name>
<feature type="domain" description="IclR-ED" evidence="8">
    <location>
        <begin position="78"/>
        <end position="260"/>
    </location>
</feature>
<keyword evidence="4" id="KW-0804">Transcription</keyword>
<sequence length="270" mass="28348">MGNAQQASHNTQGVAASLLNGLAVLEAFSIEKPVLGVTEIAHRVDLHKSTVSRILNGLVEAGYIQRDEDTGRFRLGLGVIMLSGPLLADLDVRRAALPFLEDITAATKETAAISVWNGAEAIVVEQVASPHQVKHSAAIGTHYPRYESSSVRVFLAELPTTEVDQLLEEGTITIDAGSGAPLPVAGHLEHVREAGHAVNDGFTTDEEYGISAPVRDYRGIAVGCITVSAPRSRVYKQSCAETLAAAVQEAAEQVSGRLGAPAPARTAGTA</sequence>
<dbReference type="GO" id="GO:0003677">
    <property type="term" value="F:DNA binding"/>
    <property type="evidence" value="ECO:0007669"/>
    <property type="project" value="UniProtKB-KW"/>
</dbReference>
<evidence type="ECO:0000256" key="4">
    <source>
        <dbReference type="ARBA" id="ARBA00023163"/>
    </source>
</evidence>
<dbReference type="PANTHER" id="PTHR30136">
    <property type="entry name" value="HELIX-TURN-HELIX TRANSCRIPTIONAL REGULATOR, ICLR FAMILY"/>
    <property type="match status" value="1"/>
</dbReference>
<evidence type="ECO:0000256" key="1">
    <source>
        <dbReference type="ARBA" id="ARBA00022798"/>
    </source>
</evidence>
<dbReference type="InterPro" id="IPR029016">
    <property type="entry name" value="GAF-like_dom_sf"/>
</dbReference>
<dbReference type="InterPro" id="IPR036388">
    <property type="entry name" value="WH-like_DNA-bd_sf"/>
</dbReference>
<evidence type="ECO:0000256" key="2">
    <source>
        <dbReference type="ARBA" id="ARBA00023015"/>
    </source>
</evidence>
<evidence type="ECO:0000256" key="6">
    <source>
        <dbReference type="ARBA" id="ARBA00070406"/>
    </source>
</evidence>
<dbReference type="Pfam" id="PF09339">
    <property type="entry name" value="HTH_IclR"/>
    <property type="match status" value="1"/>
</dbReference>
<reference evidence="9 10" key="1">
    <citation type="submission" date="2017-02" db="EMBL/GenBank/DDBJ databases">
        <authorList>
            <person name="Peterson S.W."/>
        </authorList>
    </citation>
    <scope>NUCLEOTIDE SEQUENCE [LARGE SCALE GENOMIC DNA]</scope>
    <source>
        <strain evidence="9 10">B Ar 00.02</strain>
    </source>
</reference>
<dbReference type="RefSeq" id="WP_086996237.1">
    <property type="nucleotide sequence ID" value="NZ_FUHW01000020.1"/>
</dbReference>
<dbReference type="Proteomes" id="UP000195913">
    <property type="component" value="Unassembled WGS sequence"/>
</dbReference>
<dbReference type="Gene3D" id="3.30.450.40">
    <property type="match status" value="1"/>
</dbReference>
<keyword evidence="3" id="KW-0238">DNA-binding</keyword>
<evidence type="ECO:0000256" key="3">
    <source>
        <dbReference type="ARBA" id="ARBA00023125"/>
    </source>
</evidence>
<accession>A0A1R4FNJ0</accession>
<protein>
    <recommendedName>
        <fullName evidence="6">Glycerol operon regulatory protein</fullName>
    </recommendedName>
</protein>
<keyword evidence="2" id="KW-0805">Transcription regulation</keyword>